<organism evidence="6 7">
    <name type="scientific">Aliiroseovarius salicola</name>
    <dbReference type="NCBI Taxonomy" id="3009082"/>
    <lineage>
        <taxon>Bacteria</taxon>
        <taxon>Pseudomonadati</taxon>
        <taxon>Pseudomonadota</taxon>
        <taxon>Alphaproteobacteria</taxon>
        <taxon>Rhodobacterales</taxon>
        <taxon>Paracoccaceae</taxon>
        <taxon>Aliiroseovarius</taxon>
    </lineage>
</organism>
<keyword evidence="2" id="KW-0805">Transcription regulation</keyword>
<dbReference type="PANTHER" id="PTHR30537">
    <property type="entry name" value="HTH-TYPE TRANSCRIPTIONAL REGULATOR"/>
    <property type="match status" value="1"/>
</dbReference>
<evidence type="ECO:0000256" key="3">
    <source>
        <dbReference type="ARBA" id="ARBA00023125"/>
    </source>
</evidence>
<dbReference type="InterPro" id="IPR000847">
    <property type="entry name" value="LysR_HTH_N"/>
</dbReference>
<protein>
    <submittedName>
        <fullName evidence="6">LysR family transcriptional regulator</fullName>
    </submittedName>
</protein>
<comment type="caution">
    <text evidence="6">The sequence shown here is derived from an EMBL/GenBank/DDBJ whole genome shotgun (WGS) entry which is preliminary data.</text>
</comment>
<keyword evidence="4" id="KW-0804">Transcription</keyword>
<dbReference type="SUPFAM" id="SSF46785">
    <property type="entry name" value="Winged helix' DNA-binding domain"/>
    <property type="match status" value="1"/>
</dbReference>
<dbReference type="SUPFAM" id="SSF53850">
    <property type="entry name" value="Periplasmic binding protein-like II"/>
    <property type="match status" value="1"/>
</dbReference>
<dbReference type="CDD" id="cd08422">
    <property type="entry name" value="PBP2_CrgA_like"/>
    <property type="match status" value="1"/>
</dbReference>
<dbReference type="Proteomes" id="UP001528040">
    <property type="component" value="Unassembled WGS sequence"/>
</dbReference>
<gene>
    <name evidence="6" type="ORF">O2N63_02190</name>
</gene>
<keyword evidence="7" id="KW-1185">Reference proteome</keyword>
<dbReference type="EMBL" id="JAQIIO010000001">
    <property type="protein sequence ID" value="MDA5092885.1"/>
    <property type="molecule type" value="Genomic_DNA"/>
</dbReference>
<proteinExistence type="inferred from homology"/>
<sequence length="295" mass="32962">MDMLKAMRVIAEISYHGSFAQAARAMNLSAPSITRIVAELEADLGVRLFNRSTRSLALTPEGENFLRRSEVVLQEIEALRDVTKEQHTNPSGKLVVTSAVTFGNEMLAPILPEFLRRYPQVSIDLRLGNRPVDLIEEHVDVALRVGSGPLPDSSLTAIRVCGFRMIFVATPSHIERYGFPGVLDDLVGRPIVKLAIGSWGHVQRLTAPEGEIDYSIPNQYVVDSYRAQIWGVLNSDSCALMHDYVAKQELEAGRLVRLLPDCQTVEQDIYALYAHRTLMSARIRVFIDFLKEVMA</sequence>
<dbReference type="Pfam" id="PF03466">
    <property type="entry name" value="LysR_substrate"/>
    <property type="match status" value="1"/>
</dbReference>
<dbReference type="PROSITE" id="PS50931">
    <property type="entry name" value="HTH_LYSR"/>
    <property type="match status" value="1"/>
</dbReference>
<reference evidence="6 7" key="1">
    <citation type="submission" date="2023-01" db="EMBL/GenBank/DDBJ databases">
        <authorList>
            <person name="Yoon J.-W."/>
        </authorList>
    </citation>
    <scope>NUCLEOTIDE SEQUENCE [LARGE SCALE GENOMIC DNA]</scope>
    <source>
        <strain evidence="6 7">KMU-50</strain>
    </source>
</reference>
<evidence type="ECO:0000256" key="2">
    <source>
        <dbReference type="ARBA" id="ARBA00023015"/>
    </source>
</evidence>
<evidence type="ECO:0000313" key="7">
    <source>
        <dbReference type="Proteomes" id="UP001528040"/>
    </source>
</evidence>
<name>A0ABT4VX97_9RHOB</name>
<dbReference type="PRINTS" id="PR00039">
    <property type="entry name" value="HTHLYSR"/>
</dbReference>
<dbReference type="Gene3D" id="3.40.190.290">
    <property type="match status" value="1"/>
</dbReference>
<evidence type="ECO:0000256" key="1">
    <source>
        <dbReference type="ARBA" id="ARBA00009437"/>
    </source>
</evidence>
<evidence type="ECO:0000313" key="6">
    <source>
        <dbReference type="EMBL" id="MDA5092885.1"/>
    </source>
</evidence>
<dbReference type="InterPro" id="IPR058163">
    <property type="entry name" value="LysR-type_TF_proteobact-type"/>
</dbReference>
<evidence type="ECO:0000256" key="4">
    <source>
        <dbReference type="ARBA" id="ARBA00023163"/>
    </source>
</evidence>
<feature type="domain" description="HTH lysR-type" evidence="5">
    <location>
        <begin position="1"/>
        <end position="59"/>
    </location>
</feature>
<dbReference type="Gene3D" id="1.10.10.10">
    <property type="entry name" value="Winged helix-like DNA-binding domain superfamily/Winged helix DNA-binding domain"/>
    <property type="match status" value="1"/>
</dbReference>
<accession>A0ABT4VX97</accession>
<dbReference type="InterPro" id="IPR005119">
    <property type="entry name" value="LysR_subst-bd"/>
</dbReference>
<keyword evidence="3" id="KW-0238">DNA-binding</keyword>
<dbReference type="RefSeq" id="WP_271052468.1">
    <property type="nucleotide sequence ID" value="NZ_JAQIIO010000001.1"/>
</dbReference>
<dbReference type="InterPro" id="IPR036390">
    <property type="entry name" value="WH_DNA-bd_sf"/>
</dbReference>
<comment type="similarity">
    <text evidence="1">Belongs to the LysR transcriptional regulatory family.</text>
</comment>
<evidence type="ECO:0000259" key="5">
    <source>
        <dbReference type="PROSITE" id="PS50931"/>
    </source>
</evidence>
<dbReference type="PANTHER" id="PTHR30537:SF5">
    <property type="entry name" value="HTH-TYPE TRANSCRIPTIONAL ACTIVATOR TTDR-RELATED"/>
    <property type="match status" value="1"/>
</dbReference>
<dbReference type="Pfam" id="PF00126">
    <property type="entry name" value="HTH_1"/>
    <property type="match status" value="1"/>
</dbReference>
<dbReference type="InterPro" id="IPR036388">
    <property type="entry name" value="WH-like_DNA-bd_sf"/>
</dbReference>